<feature type="transmembrane region" description="Helical" evidence="2">
    <location>
        <begin position="42"/>
        <end position="66"/>
    </location>
</feature>
<dbReference type="Proteomes" id="UP000076268">
    <property type="component" value="Unassembled WGS sequence"/>
</dbReference>
<dbReference type="EMBL" id="LSGP01000017">
    <property type="protein sequence ID" value="KYZ76391.1"/>
    <property type="molecule type" value="Genomic_DNA"/>
</dbReference>
<keyword evidence="1" id="KW-0175">Coiled coil</keyword>
<protein>
    <recommendedName>
        <fullName evidence="5">Chromosome partition protein Smc</fullName>
    </recommendedName>
</protein>
<accession>A0A154BR38</accession>
<evidence type="ECO:0008006" key="5">
    <source>
        <dbReference type="Google" id="ProtNLM"/>
    </source>
</evidence>
<evidence type="ECO:0000256" key="2">
    <source>
        <dbReference type="SAM" id="Phobius"/>
    </source>
</evidence>
<keyword evidence="2" id="KW-0812">Transmembrane</keyword>
<keyword evidence="2" id="KW-0472">Membrane</keyword>
<dbReference type="InterPro" id="IPR021435">
    <property type="entry name" value="DUF3084"/>
</dbReference>
<dbReference type="OrthoDB" id="9812848at2"/>
<organism evidence="3 4">
    <name type="scientific">Anaerosporomusa subterranea</name>
    <dbReference type="NCBI Taxonomy" id="1794912"/>
    <lineage>
        <taxon>Bacteria</taxon>
        <taxon>Bacillati</taxon>
        <taxon>Bacillota</taxon>
        <taxon>Negativicutes</taxon>
        <taxon>Acetonemataceae</taxon>
        <taxon>Anaerosporomusa</taxon>
    </lineage>
</organism>
<name>A0A154BR38_ANASB</name>
<evidence type="ECO:0000313" key="4">
    <source>
        <dbReference type="Proteomes" id="UP000076268"/>
    </source>
</evidence>
<dbReference type="Pfam" id="PF11283">
    <property type="entry name" value="DUF3084"/>
    <property type="match status" value="1"/>
</dbReference>
<feature type="coiled-coil region" evidence="1">
    <location>
        <begin position="105"/>
        <end position="202"/>
    </location>
</feature>
<dbReference type="RefSeq" id="WP_066241777.1">
    <property type="nucleotide sequence ID" value="NZ_LSGP01000017.1"/>
</dbReference>
<comment type="caution">
    <text evidence="3">The sequence shown here is derived from an EMBL/GenBank/DDBJ whole genome shotgun (WGS) entry which is preliminary data.</text>
</comment>
<evidence type="ECO:0000313" key="3">
    <source>
        <dbReference type="EMBL" id="KYZ76391.1"/>
    </source>
</evidence>
<gene>
    <name evidence="3" type="ORF">AXX12_08125</name>
</gene>
<sequence length="417" mass="45374">MFGIALIVVIVIMGGAIAYIGDKLGTKVGKKKLTVFGLRPKHTSILVTIITGFLIAATTLGILTLVSTDVRTALFGMEALKAELGSLSEEVFKQNGELTVSREALEAKTKEYLELTQKIQETAKQLTDISRELETVAAERDRAAAALGKIQTDYAVAKNDLGKAQQEIDGLVKTKQQLDQRVAELNSSKIKLEDDVKRLNDLTTNLKRGMQIVREGSIVFRAGEALATSAIRGGETRDATAKALGELILRTNFVVLDKMGMSDKRVEALWISQTDFDELVNLLDRSSDEYVVRILASGNTIYGEPVIGQFEVFPNNLLYAKDKAVYSETITAPDSRKAEETMLLFLQKVNAEAVRKGVLPDPLQGTVGAISGSQLFDAVKRLQGVRGPVTLSAITTDNIHTVGPLKINIEVKPMLSN</sequence>
<keyword evidence="4" id="KW-1185">Reference proteome</keyword>
<dbReference type="AlphaFoldDB" id="A0A154BR38"/>
<proteinExistence type="predicted"/>
<dbReference type="STRING" id="1794912.AXX12_08125"/>
<keyword evidence="2" id="KW-1133">Transmembrane helix</keyword>
<reference evidence="3 4" key="1">
    <citation type="submission" date="2016-02" db="EMBL/GenBank/DDBJ databases">
        <title>Anaerosporomusa subterraneum gen. nov., sp. nov., a spore-forming obligate anaerobe isolated from saprolite.</title>
        <authorList>
            <person name="Choi J.K."/>
            <person name="Shah M."/>
            <person name="Yee N."/>
        </authorList>
    </citation>
    <scope>NUCLEOTIDE SEQUENCE [LARGE SCALE GENOMIC DNA]</scope>
    <source>
        <strain evidence="3 4">RU4</strain>
    </source>
</reference>
<evidence type="ECO:0000256" key="1">
    <source>
        <dbReference type="SAM" id="Coils"/>
    </source>
</evidence>
<dbReference type="Gene3D" id="1.10.287.2610">
    <property type="match status" value="1"/>
</dbReference>